<dbReference type="AlphaFoldDB" id="A0A6I4WAZ2"/>
<dbReference type="Proteomes" id="UP000431901">
    <property type="component" value="Unassembled WGS sequence"/>
</dbReference>
<evidence type="ECO:0000313" key="2">
    <source>
        <dbReference type="EMBL" id="MXQ65196.1"/>
    </source>
</evidence>
<dbReference type="EMBL" id="WUTW01000002">
    <property type="protein sequence ID" value="MXQ65196.1"/>
    <property type="molecule type" value="Genomic_DNA"/>
</dbReference>
<accession>A0A6I4WAZ2</accession>
<comment type="caution">
    <text evidence="2">The sequence shown here is derived from an EMBL/GenBank/DDBJ whole genome shotgun (WGS) entry which is preliminary data.</text>
</comment>
<keyword evidence="3" id="KW-1185">Reference proteome</keyword>
<sequence>MTVILALLCLAIAGRELYLAFDRKQARGPAGPEVAELGRRLTLATEEIAELRRFHADDLNGRAAVRASDEARLVVAEQRLDVLTDEMAAVREHLARRLDLAVAASLGADAPDTVAGGLASGDGPARPALTRAFDRLALRHGLRAELTLPPVDTAGDGVWHVRSYLVGRSPRALEAEFIELLGALNAADADDPVHELLALLRDAGPGGAQIGPFLVARTPEEFVAGVLPLAELSRDDAADPLADPKDAAARLHRLPAARFRDLPPGPVPDPGAEPDEDIDAAPGLAADRA</sequence>
<reference evidence="2 3" key="1">
    <citation type="submission" date="2019-12" db="EMBL/GenBank/DDBJ databases">
        <title>Nocardia macrotermitis sp. nov. and Nocardia aurantia sp. nov., isolated from the gut of the fungus growing-termite Macrotermes natalensis.</title>
        <authorList>
            <person name="Christine B."/>
            <person name="Rene B."/>
        </authorList>
    </citation>
    <scope>NUCLEOTIDE SEQUENCE [LARGE SCALE GENOMIC DNA]</scope>
    <source>
        <strain evidence="2 3">DSM 102126</strain>
    </source>
</reference>
<evidence type="ECO:0000313" key="3">
    <source>
        <dbReference type="Proteomes" id="UP000431901"/>
    </source>
</evidence>
<feature type="region of interest" description="Disordered" evidence="1">
    <location>
        <begin position="254"/>
        <end position="289"/>
    </location>
</feature>
<organism evidence="2 3">
    <name type="scientific">Actinomadura rayongensis</name>
    <dbReference type="NCBI Taxonomy" id="1429076"/>
    <lineage>
        <taxon>Bacteria</taxon>
        <taxon>Bacillati</taxon>
        <taxon>Actinomycetota</taxon>
        <taxon>Actinomycetes</taxon>
        <taxon>Streptosporangiales</taxon>
        <taxon>Thermomonosporaceae</taxon>
        <taxon>Actinomadura</taxon>
    </lineage>
</organism>
<dbReference type="OrthoDB" id="3478996at2"/>
<proteinExistence type="predicted"/>
<evidence type="ECO:0000256" key="1">
    <source>
        <dbReference type="SAM" id="MobiDB-lite"/>
    </source>
</evidence>
<name>A0A6I4WAZ2_9ACTN</name>
<protein>
    <submittedName>
        <fullName evidence="2">Uncharacterized protein</fullName>
    </submittedName>
</protein>
<gene>
    <name evidence="2" type="ORF">GQ466_14235</name>
</gene>
<dbReference type="RefSeq" id="WP_161103322.1">
    <property type="nucleotide sequence ID" value="NZ_JBHLYI010000010.1"/>
</dbReference>